<evidence type="ECO:0000256" key="1">
    <source>
        <dbReference type="ARBA" id="ARBA00023015"/>
    </source>
</evidence>
<dbReference type="Pfam" id="PF12833">
    <property type="entry name" value="HTH_18"/>
    <property type="match status" value="1"/>
</dbReference>
<dbReference type="PANTHER" id="PTHR43280:SF28">
    <property type="entry name" value="HTH-TYPE TRANSCRIPTIONAL ACTIVATOR RHAS"/>
    <property type="match status" value="1"/>
</dbReference>
<dbReference type="InterPro" id="IPR018060">
    <property type="entry name" value="HTH_AraC"/>
</dbReference>
<dbReference type="EMBL" id="JBBMQS010000013">
    <property type="protein sequence ID" value="MEM5499393.1"/>
    <property type="molecule type" value="Genomic_DNA"/>
</dbReference>
<dbReference type="SUPFAM" id="SSF52317">
    <property type="entry name" value="Class I glutamine amidotransferase-like"/>
    <property type="match status" value="1"/>
</dbReference>
<dbReference type="PROSITE" id="PS01124">
    <property type="entry name" value="HTH_ARAC_FAMILY_2"/>
    <property type="match status" value="1"/>
</dbReference>
<sequence>MLKHVTLFASENAMGLSLGLTHDVLAFASTLQQRVLGQPIEISLVTVDGKPTTTFSGLAITPDCALDEVQNTDLIILHSIWGEVDALLSKQAALYPRLRTWHEQGKPIMGAATGAYFLAEAGLLDDRISTTHWHKQADFAKRYPKVDVRPERFITATGELYCSAGMNAALEILVYLISKLSSPLVGEAVEHAFLVDFRSGYAGEFTSISHQTYHQDDEILSIQQWLEMHFMNAISIEQLASKVNMSPRTFKRRFKEATDETPLGYIQQLRIEQGKEHLKHSDKSIEEISWAVGYQDAGHFNRLFKRKYRKNASAWRQQYRSY</sequence>
<evidence type="ECO:0000313" key="6">
    <source>
        <dbReference type="Proteomes" id="UP001461163"/>
    </source>
</evidence>
<dbReference type="InterPro" id="IPR018062">
    <property type="entry name" value="HTH_AraC-typ_CS"/>
</dbReference>
<gene>
    <name evidence="5" type="ORF">WNY77_18420</name>
</gene>
<reference evidence="5 6" key="1">
    <citation type="submission" date="2024-03" db="EMBL/GenBank/DDBJ databases">
        <title>Community enrichment and isolation of bacterial strains for fucoidan degradation.</title>
        <authorList>
            <person name="Sichert A."/>
        </authorList>
    </citation>
    <scope>NUCLEOTIDE SEQUENCE [LARGE SCALE GENOMIC DNA]</scope>
    <source>
        <strain evidence="5 6">AS12</strain>
    </source>
</reference>
<comment type="caution">
    <text evidence="5">The sequence shown here is derived from an EMBL/GenBank/DDBJ whole genome shotgun (WGS) entry which is preliminary data.</text>
</comment>
<evidence type="ECO:0000256" key="2">
    <source>
        <dbReference type="ARBA" id="ARBA00023125"/>
    </source>
</evidence>
<keyword evidence="2" id="KW-0238">DNA-binding</keyword>
<dbReference type="InterPro" id="IPR002818">
    <property type="entry name" value="DJ-1/PfpI"/>
</dbReference>
<keyword evidence="1" id="KW-0805">Transcription regulation</keyword>
<dbReference type="InterPro" id="IPR009057">
    <property type="entry name" value="Homeodomain-like_sf"/>
</dbReference>
<evidence type="ECO:0000256" key="3">
    <source>
        <dbReference type="ARBA" id="ARBA00023163"/>
    </source>
</evidence>
<feature type="domain" description="HTH araC/xylS-type" evidence="4">
    <location>
        <begin position="220"/>
        <end position="318"/>
    </location>
</feature>
<dbReference type="CDD" id="cd03138">
    <property type="entry name" value="GATase1_AraC_2"/>
    <property type="match status" value="1"/>
</dbReference>
<organism evidence="5 6">
    <name type="scientific">Paraglaciecola mesophila</name>
    <dbReference type="NCBI Taxonomy" id="197222"/>
    <lineage>
        <taxon>Bacteria</taxon>
        <taxon>Pseudomonadati</taxon>
        <taxon>Pseudomonadota</taxon>
        <taxon>Gammaproteobacteria</taxon>
        <taxon>Alteromonadales</taxon>
        <taxon>Alteromonadaceae</taxon>
        <taxon>Paraglaciecola</taxon>
    </lineage>
</organism>
<keyword evidence="3" id="KW-0804">Transcription</keyword>
<dbReference type="RefSeq" id="WP_006991212.1">
    <property type="nucleotide sequence ID" value="NZ_JBBMQS010000013.1"/>
</dbReference>
<dbReference type="Pfam" id="PF01965">
    <property type="entry name" value="DJ-1_PfpI"/>
    <property type="match status" value="1"/>
</dbReference>
<dbReference type="SUPFAM" id="SSF46689">
    <property type="entry name" value="Homeodomain-like"/>
    <property type="match status" value="2"/>
</dbReference>
<dbReference type="InterPro" id="IPR029062">
    <property type="entry name" value="Class_I_gatase-like"/>
</dbReference>
<evidence type="ECO:0000313" key="5">
    <source>
        <dbReference type="EMBL" id="MEM5499393.1"/>
    </source>
</evidence>
<dbReference type="PANTHER" id="PTHR43280">
    <property type="entry name" value="ARAC-FAMILY TRANSCRIPTIONAL REGULATOR"/>
    <property type="match status" value="1"/>
</dbReference>
<evidence type="ECO:0000259" key="4">
    <source>
        <dbReference type="PROSITE" id="PS01124"/>
    </source>
</evidence>
<dbReference type="PROSITE" id="PS00041">
    <property type="entry name" value="HTH_ARAC_FAMILY_1"/>
    <property type="match status" value="1"/>
</dbReference>
<dbReference type="SMART" id="SM00342">
    <property type="entry name" value="HTH_ARAC"/>
    <property type="match status" value="1"/>
</dbReference>
<keyword evidence="6" id="KW-1185">Reference proteome</keyword>
<proteinExistence type="predicted"/>
<dbReference type="Proteomes" id="UP001461163">
    <property type="component" value="Unassembled WGS sequence"/>
</dbReference>
<accession>A0ABU9SZU7</accession>
<name>A0ABU9SZU7_9ALTE</name>
<dbReference type="Gene3D" id="3.40.50.880">
    <property type="match status" value="1"/>
</dbReference>
<dbReference type="Gene3D" id="1.10.10.60">
    <property type="entry name" value="Homeodomain-like"/>
    <property type="match status" value="2"/>
</dbReference>
<protein>
    <submittedName>
        <fullName evidence="5">Helix-turn-helix domain-containing protein</fullName>
    </submittedName>
</protein>